<feature type="transmembrane region" description="Helical" evidence="2">
    <location>
        <begin position="325"/>
        <end position="347"/>
    </location>
</feature>
<keyword evidence="6" id="KW-1185">Reference proteome</keyword>
<keyword evidence="2" id="KW-0472">Membrane</keyword>
<dbReference type="Proteomes" id="UP001150001">
    <property type="component" value="Unassembled WGS sequence"/>
</dbReference>
<dbReference type="EMBL" id="JAPFIT010000033">
    <property type="protein sequence ID" value="MDC5743317.1"/>
    <property type="molecule type" value="Genomic_DNA"/>
</dbReference>
<dbReference type="AlphaFoldDB" id="A0A178J5G1"/>
<keyword evidence="2" id="KW-1133">Transmembrane helix</keyword>
<keyword evidence="4" id="KW-0614">Plasmid</keyword>
<evidence type="ECO:0000256" key="2">
    <source>
        <dbReference type="SAM" id="Phobius"/>
    </source>
</evidence>
<dbReference type="RefSeq" id="WP_069669865.1">
    <property type="nucleotide sequence ID" value="NZ_JAPFIM010000025.1"/>
</dbReference>
<protein>
    <submittedName>
        <fullName evidence="4">Uncharacterized protein</fullName>
    </submittedName>
</protein>
<reference evidence="3" key="2">
    <citation type="submission" date="2022-11" db="EMBL/GenBank/DDBJ databases">
        <title>Role of the vibriolysin VemA secreted by the emergent pathogen Vibrio europaeus in the colonization of Manila clam mucus.</title>
        <authorList>
            <person name="Martinez C."/>
            <person name="Rodriguez S."/>
            <person name="Vences A."/>
            <person name="Barja J.L."/>
            <person name="Toranzo A.E."/>
            <person name="Dubert J."/>
        </authorList>
    </citation>
    <scope>NUCLEOTIDE SEQUENCE</scope>
    <source>
        <strain evidence="3">3454</strain>
    </source>
</reference>
<dbReference type="Proteomes" id="UP000094761">
    <property type="component" value="Unassembled WGS sequence"/>
</dbReference>
<evidence type="ECO:0000313" key="3">
    <source>
        <dbReference type="EMBL" id="MDC5743317.1"/>
    </source>
</evidence>
<reference evidence="4 5" key="1">
    <citation type="submission" date="2016-03" db="EMBL/GenBank/DDBJ databases">
        <title>Draft genome sequence of the Vibrio tubiashii subs. europaeus.</title>
        <authorList>
            <person name="Spinard E."/>
            <person name="Dubert J."/>
            <person name="Nelson D.R."/>
            <person name="Barja J.L."/>
        </authorList>
    </citation>
    <scope>NUCLEOTIDE SEQUENCE [LARGE SCALE GENOMIC DNA]</scope>
    <source>
        <strain evidence="5">PP-638</strain>
        <strain evidence="4">PP2-638</strain>
        <plasmid evidence="4">p251_like</plasmid>
    </source>
</reference>
<evidence type="ECO:0000256" key="1">
    <source>
        <dbReference type="SAM" id="Coils"/>
    </source>
</evidence>
<feature type="coiled-coil region" evidence="1">
    <location>
        <begin position="153"/>
        <end position="271"/>
    </location>
</feature>
<dbReference type="GeneID" id="78078913"/>
<evidence type="ECO:0000313" key="5">
    <source>
        <dbReference type="Proteomes" id="UP000094761"/>
    </source>
</evidence>
<organism evidence="4 5">
    <name type="scientific">Vibrio europaeus</name>
    <dbReference type="NCBI Taxonomy" id="300876"/>
    <lineage>
        <taxon>Bacteria</taxon>
        <taxon>Pseudomonadati</taxon>
        <taxon>Pseudomonadota</taxon>
        <taxon>Gammaproteobacteria</taxon>
        <taxon>Vibrionales</taxon>
        <taxon>Vibrionaceae</taxon>
        <taxon>Vibrio</taxon>
        <taxon>Vibrio oreintalis group</taxon>
    </lineage>
</organism>
<geneLocation type="plasmid" evidence="4">
    <name>p251_like</name>
</geneLocation>
<comment type="caution">
    <text evidence="4">The sequence shown here is derived from an EMBL/GenBank/DDBJ whole genome shotgun (WGS) entry which is preliminary data.</text>
</comment>
<name>A0A178J5G1_9VIBR</name>
<dbReference type="EMBL" id="LUAX01000008">
    <property type="protein sequence ID" value="OAM96877.1"/>
    <property type="molecule type" value="Genomic_DNA"/>
</dbReference>
<keyword evidence="2" id="KW-0812">Transmembrane</keyword>
<keyword evidence="1" id="KW-0175">Coiled coil</keyword>
<proteinExistence type="predicted"/>
<sequence length="436" mass="50178">MLKSLRKLNESVFIRPHNNSAYFQASIGAYGVEDINHLPYENESLTLIDNNFCLLRSIKISTSISPIASLNLVITTSDGSQISVPYTGRNKNYDREDFIWELNRVAYKVCVQIPSDLLESDNFRVLINGRELVSFDNDLNNFLSEFKTTHDQVQELEESISTKEKCLEELDETLKENQEIAEARSNTIEQLETDYSNTVRKLNDAVIQFEQNVQKNKQIKSELDKNQNLLDSEQTQLKQAKENKNKITYELKKLEIERSKYSEDFETFKEESTTQNYLYLSILVITAIVFASVFHQLLNGAYELVLNLKQNDDILTVLLSRLPTVVLYSGVIGLTAKIILTFINLLTSNLNEVKQLKKVVYLISYVSESQSSDLQEQGLQIKDIYQKRVNEKMRIVRELFNIDIKHVEEDQSNILEKATELTSNVSSLLNQNRTGQ</sequence>
<feature type="transmembrane region" description="Helical" evidence="2">
    <location>
        <begin position="277"/>
        <end position="298"/>
    </location>
</feature>
<gene>
    <name evidence="4" type="ORF">AZ468_24655</name>
    <name evidence="3" type="ORF">OPW20_24960</name>
</gene>
<evidence type="ECO:0000313" key="4">
    <source>
        <dbReference type="EMBL" id="OAM96877.1"/>
    </source>
</evidence>
<evidence type="ECO:0000313" key="6">
    <source>
        <dbReference type="Proteomes" id="UP001150001"/>
    </source>
</evidence>
<accession>A0A178J5G1</accession>